<evidence type="ECO:0000256" key="4">
    <source>
        <dbReference type="PIRSR" id="PIRSR006232-1"/>
    </source>
</evidence>
<keyword evidence="3" id="KW-0539">Nucleus</keyword>
<evidence type="ECO:0000313" key="9">
    <source>
        <dbReference type="Proteomes" id="UP000002630"/>
    </source>
</evidence>
<dbReference type="InterPro" id="IPR008778">
    <property type="entry name" value="Pirin_C_dom"/>
</dbReference>
<keyword evidence="4" id="KW-0479">Metal-binding</keyword>
<reference evidence="8 9" key="1">
    <citation type="journal article" date="2010" name="Nature">
        <title>The Ectocarpus genome and the independent evolution of multicellularity in brown algae.</title>
        <authorList>
            <person name="Cock J.M."/>
            <person name="Sterck L."/>
            <person name="Rouze P."/>
            <person name="Scornet D."/>
            <person name="Allen A.E."/>
            <person name="Amoutzias G."/>
            <person name="Anthouard V."/>
            <person name="Artiguenave F."/>
            <person name="Aury J.M."/>
            <person name="Badger J.H."/>
            <person name="Beszteri B."/>
            <person name="Billiau K."/>
            <person name="Bonnet E."/>
            <person name="Bothwell J.H."/>
            <person name="Bowler C."/>
            <person name="Boyen C."/>
            <person name="Brownlee C."/>
            <person name="Carrano C.J."/>
            <person name="Charrier B."/>
            <person name="Cho G.Y."/>
            <person name="Coelho S.M."/>
            <person name="Collen J."/>
            <person name="Corre E."/>
            <person name="Da Silva C."/>
            <person name="Delage L."/>
            <person name="Delaroque N."/>
            <person name="Dittami S.M."/>
            <person name="Doulbeau S."/>
            <person name="Elias M."/>
            <person name="Farnham G."/>
            <person name="Gachon C.M."/>
            <person name="Gschloessl B."/>
            <person name="Heesch S."/>
            <person name="Jabbari K."/>
            <person name="Jubin C."/>
            <person name="Kawai H."/>
            <person name="Kimura K."/>
            <person name="Kloareg B."/>
            <person name="Kupper F.C."/>
            <person name="Lang D."/>
            <person name="Le Bail A."/>
            <person name="Leblanc C."/>
            <person name="Lerouge P."/>
            <person name="Lohr M."/>
            <person name="Lopez P.J."/>
            <person name="Martens C."/>
            <person name="Maumus F."/>
            <person name="Michel G."/>
            <person name="Miranda-Saavedra D."/>
            <person name="Morales J."/>
            <person name="Moreau H."/>
            <person name="Motomura T."/>
            <person name="Nagasato C."/>
            <person name="Napoli C.A."/>
            <person name="Nelson D.R."/>
            <person name="Nyvall-Collen P."/>
            <person name="Peters A.F."/>
            <person name="Pommier C."/>
            <person name="Potin P."/>
            <person name="Poulain J."/>
            <person name="Quesneville H."/>
            <person name="Read B."/>
            <person name="Rensing S.A."/>
            <person name="Ritter A."/>
            <person name="Rousvoal S."/>
            <person name="Samanta M."/>
            <person name="Samson G."/>
            <person name="Schroeder D.C."/>
            <person name="Segurens B."/>
            <person name="Strittmatter M."/>
            <person name="Tonon T."/>
            <person name="Tregear J.W."/>
            <person name="Valentin K."/>
            <person name="von Dassow P."/>
            <person name="Yamagishi T."/>
            <person name="Van de Peer Y."/>
            <person name="Wincker P."/>
        </authorList>
    </citation>
    <scope>NUCLEOTIDE SEQUENCE [LARGE SCALE GENOMIC DNA]</scope>
    <source>
        <strain evidence="9">Ec32 / CCAP1310/4</strain>
    </source>
</reference>
<sequence length="304" mass="33271">MSSEGEFSSRSVDQVVLSREQAEGQGARVRRSIGGVALRNFDPFLMLDEFDVATTAGFPDHPHRGFETVTYMLKGIMEHEDFCGHRGKIGPGSLQWMTAGKGIVHAEMPTGPDRGHGLQLWVNLKSGDKMVSPAYQELNADEIPRATKDGVTAIVIAGEALGISSPVQTRTPTHYIHFKMEPGSELKQPIPTNMNGFLYILEGKAAVGPGREEKDQIQAHNTVTLTKGGSGVLVKTFDSSADFVLVCGEPTNEPVVQHGPFVMNTRQEIQEAMLDYQSSSNGFENASKWYSEIGLPMTHADRRR</sequence>
<dbReference type="OrthoDB" id="198735at2759"/>
<keyword evidence="4" id="KW-0408">Iron</keyword>
<feature type="domain" description="Pirin C-terminal" evidence="7">
    <location>
        <begin position="175"/>
        <end position="281"/>
    </location>
</feature>
<accession>D7FTF8</accession>
<keyword evidence="9" id="KW-1185">Reference proteome</keyword>
<dbReference type="PANTHER" id="PTHR13903:SF8">
    <property type="entry name" value="PIRIN"/>
    <property type="match status" value="1"/>
</dbReference>
<dbReference type="Pfam" id="PF02678">
    <property type="entry name" value="Pirin"/>
    <property type="match status" value="1"/>
</dbReference>
<dbReference type="CDD" id="cd02909">
    <property type="entry name" value="cupin_pirin_N"/>
    <property type="match status" value="1"/>
</dbReference>
<dbReference type="GO" id="GO:0005634">
    <property type="term" value="C:nucleus"/>
    <property type="evidence" value="ECO:0007669"/>
    <property type="project" value="UniProtKB-SubCell"/>
</dbReference>
<protein>
    <recommendedName>
        <fullName evidence="10">Pirin</fullName>
    </recommendedName>
</protein>
<dbReference type="GO" id="GO:0008127">
    <property type="term" value="F:quercetin 2,3-dioxygenase activity"/>
    <property type="evidence" value="ECO:0007669"/>
    <property type="project" value="TreeGrafter"/>
</dbReference>
<evidence type="ECO:0000256" key="5">
    <source>
        <dbReference type="RuleBase" id="RU003457"/>
    </source>
</evidence>
<dbReference type="InterPro" id="IPR011051">
    <property type="entry name" value="RmlC_Cupin_sf"/>
</dbReference>
<dbReference type="AlphaFoldDB" id="D7FTF8"/>
<evidence type="ECO:0000256" key="1">
    <source>
        <dbReference type="ARBA" id="ARBA00004123"/>
    </source>
</evidence>
<dbReference type="STRING" id="2880.D7FTF8"/>
<dbReference type="Pfam" id="PF05726">
    <property type="entry name" value="Pirin_C"/>
    <property type="match status" value="1"/>
</dbReference>
<dbReference type="GO" id="GO:0046872">
    <property type="term" value="F:metal ion binding"/>
    <property type="evidence" value="ECO:0007669"/>
    <property type="project" value="UniProtKB-KW"/>
</dbReference>
<dbReference type="OMA" id="TPWHPHR"/>
<comment type="subcellular location">
    <subcellularLocation>
        <location evidence="1">Nucleus</location>
    </subcellularLocation>
</comment>
<evidence type="ECO:0000256" key="2">
    <source>
        <dbReference type="ARBA" id="ARBA00008416"/>
    </source>
</evidence>
<dbReference type="CDD" id="cd02247">
    <property type="entry name" value="cupin_pirin_C"/>
    <property type="match status" value="1"/>
</dbReference>
<feature type="binding site" evidence="4">
    <location>
        <position position="63"/>
    </location>
    <ligand>
        <name>Fe cation</name>
        <dbReference type="ChEBI" id="CHEBI:24875"/>
    </ligand>
</feature>
<evidence type="ECO:0000313" key="8">
    <source>
        <dbReference type="EMBL" id="CBJ48536.1"/>
    </source>
</evidence>
<feature type="domain" description="Pirin N-terminal" evidence="6">
    <location>
        <begin position="27"/>
        <end position="122"/>
    </location>
</feature>
<feature type="binding site" evidence="4">
    <location>
        <position position="107"/>
    </location>
    <ligand>
        <name>Fe cation</name>
        <dbReference type="ChEBI" id="CHEBI:24875"/>
    </ligand>
</feature>
<organism evidence="8 9">
    <name type="scientific">Ectocarpus siliculosus</name>
    <name type="common">Brown alga</name>
    <name type="synonym">Conferva siliculosa</name>
    <dbReference type="NCBI Taxonomy" id="2880"/>
    <lineage>
        <taxon>Eukaryota</taxon>
        <taxon>Sar</taxon>
        <taxon>Stramenopiles</taxon>
        <taxon>Ochrophyta</taxon>
        <taxon>PX clade</taxon>
        <taxon>Phaeophyceae</taxon>
        <taxon>Ectocarpales</taxon>
        <taxon>Ectocarpaceae</taxon>
        <taxon>Ectocarpus</taxon>
    </lineage>
</organism>
<evidence type="ECO:0000259" key="6">
    <source>
        <dbReference type="Pfam" id="PF02678"/>
    </source>
</evidence>
<dbReference type="InParanoid" id="D7FTF8"/>
<dbReference type="EMBL" id="FN648431">
    <property type="protein sequence ID" value="CBJ48536.1"/>
    <property type="molecule type" value="Genomic_DNA"/>
</dbReference>
<dbReference type="Gene3D" id="2.60.120.10">
    <property type="entry name" value="Jelly Rolls"/>
    <property type="match status" value="2"/>
</dbReference>
<name>D7FTF8_ECTSI</name>
<dbReference type="SUPFAM" id="SSF51182">
    <property type="entry name" value="RmlC-like cupins"/>
    <property type="match status" value="1"/>
</dbReference>
<dbReference type="PIRSF" id="PIRSF006232">
    <property type="entry name" value="Pirin"/>
    <property type="match status" value="1"/>
</dbReference>
<feature type="binding site" evidence="4">
    <location>
        <position position="61"/>
    </location>
    <ligand>
        <name>Fe cation</name>
        <dbReference type="ChEBI" id="CHEBI:24875"/>
    </ligand>
</feature>
<evidence type="ECO:0008006" key="10">
    <source>
        <dbReference type="Google" id="ProtNLM"/>
    </source>
</evidence>
<dbReference type="PANTHER" id="PTHR13903">
    <property type="entry name" value="PIRIN-RELATED"/>
    <property type="match status" value="1"/>
</dbReference>
<comment type="cofactor">
    <cofactor evidence="4">
        <name>Fe cation</name>
        <dbReference type="ChEBI" id="CHEBI:24875"/>
    </cofactor>
    <text evidence="4">Binds 1 Fe cation per subunit.</text>
</comment>
<evidence type="ECO:0000256" key="3">
    <source>
        <dbReference type="ARBA" id="ARBA00023242"/>
    </source>
</evidence>
<dbReference type="InterPro" id="IPR012093">
    <property type="entry name" value="Pirin"/>
</dbReference>
<dbReference type="FunFam" id="2.60.120.10:FF:000055">
    <property type="entry name" value="pirin"/>
    <property type="match status" value="1"/>
</dbReference>
<proteinExistence type="inferred from homology"/>
<dbReference type="Proteomes" id="UP000002630">
    <property type="component" value="Linkage Group LG11"/>
</dbReference>
<feature type="binding site" evidence="4">
    <location>
        <position position="105"/>
    </location>
    <ligand>
        <name>Fe cation</name>
        <dbReference type="ChEBI" id="CHEBI:24875"/>
    </ligand>
</feature>
<evidence type="ECO:0000259" key="7">
    <source>
        <dbReference type="Pfam" id="PF05726"/>
    </source>
</evidence>
<dbReference type="eggNOG" id="ENOG502QQ5A">
    <property type="taxonomic scope" value="Eukaryota"/>
</dbReference>
<gene>
    <name evidence="8" type="ORF">Esi_0025_0075</name>
</gene>
<dbReference type="InterPro" id="IPR014710">
    <property type="entry name" value="RmlC-like_jellyroll"/>
</dbReference>
<comment type="similarity">
    <text evidence="2 5">Belongs to the pirin family.</text>
</comment>
<dbReference type="EMBL" id="FN649736">
    <property type="protein sequence ID" value="CBJ48536.1"/>
    <property type="molecule type" value="Genomic_DNA"/>
</dbReference>
<dbReference type="InterPro" id="IPR003829">
    <property type="entry name" value="Pirin_N_dom"/>
</dbReference>